<dbReference type="PATRIC" id="fig|157838.3.peg.2562"/>
<dbReference type="OrthoDB" id="396512at2"/>
<reference evidence="3 4" key="1">
    <citation type="submission" date="2015-09" db="EMBL/GenBank/DDBJ databases">
        <title>Genome sequencing project for genomic taxonomy and phylogenomics of Bacillus-like bacteria.</title>
        <authorList>
            <person name="Liu B."/>
            <person name="Wang J."/>
            <person name="Zhu Y."/>
            <person name="Liu G."/>
            <person name="Chen Q."/>
            <person name="Chen Z."/>
            <person name="Lan J."/>
            <person name="Che J."/>
            <person name="Ge C."/>
            <person name="Shi H."/>
            <person name="Pan Z."/>
            <person name="Liu X."/>
        </authorList>
    </citation>
    <scope>NUCLEOTIDE SEQUENCE [LARGE SCALE GENOMIC DNA]</scope>
    <source>
        <strain evidence="3 4">LMG 18435</strain>
    </source>
</reference>
<keyword evidence="4" id="KW-1185">Reference proteome</keyword>
<dbReference type="InterPro" id="IPR029044">
    <property type="entry name" value="Nucleotide-diphossugar_trans"/>
</dbReference>
<dbReference type="Proteomes" id="UP000051888">
    <property type="component" value="Unassembled WGS sequence"/>
</dbReference>
<comment type="similarity">
    <text evidence="1">Belongs to the glycosyltransferase 2 family.</text>
</comment>
<evidence type="ECO:0000313" key="4">
    <source>
        <dbReference type="Proteomes" id="UP000051888"/>
    </source>
</evidence>
<dbReference type="RefSeq" id="WP_055739835.1">
    <property type="nucleotide sequence ID" value="NZ_JAAIWL010000009.1"/>
</dbReference>
<evidence type="ECO:0000313" key="3">
    <source>
        <dbReference type="EMBL" id="KQL54082.1"/>
    </source>
</evidence>
<dbReference type="PANTHER" id="PTHR22916">
    <property type="entry name" value="GLYCOSYLTRANSFERASE"/>
    <property type="match status" value="1"/>
</dbReference>
<feature type="domain" description="Glycosyltransferase 2-like" evidence="2">
    <location>
        <begin position="29"/>
        <end position="162"/>
    </location>
</feature>
<dbReference type="Gene3D" id="3.90.550.10">
    <property type="entry name" value="Spore Coat Polysaccharide Biosynthesis Protein SpsA, Chain A"/>
    <property type="match status" value="1"/>
</dbReference>
<sequence>MINLRKFKKKNYTIVDNKIEYLNNQPKVTVITPVYNAEKYLRKTIESVISQTLGIDNIEYILVDDCSKDQSRKILLEYCTKFPTIKSVFLKGNTGTPGQPRNIGIELSTSKYITFLDADDWLEPNGLEILFNILEETNDDYIVGKTIEVQQNGTKIVGEHESCKERRIVSPYSIPHIFQHLGPRARMCRTDLLKTNKIYFPEMKFAEDKQFFIDVLTACRSISTTTAPIYYLNRVDNSGRLTNQTNILQKTNCNLKVIQYVIKKNLDVEKEKMILNRLYEFDSISRFFNTPHFQRTRLKFIYYFTFRRVLRTAKFLRYEFSENFSDPLNKVVYELFRNRKYKELVKLLEWNKKEKIKEIHIKENLPYFKVPFLDEPFRYIRSPMFALVKEESILENKYILHFKVYGTNKVSITDIIIRNSKDVLFEHHFEVEMEEDGNGRVIIDLVLLKHLPPAHYSIYLRFNDYMKINIRKIDTKQSKRCFQNRDYIFYQTRYSNVGLKINSV</sequence>
<accession>A0A0Q3WW09</accession>
<protein>
    <submittedName>
        <fullName evidence="3">Glycosyl transferase</fullName>
    </submittedName>
</protein>
<dbReference type="Pfam" id="PF00535">
    <property type="entry name" value="Glycos_transf_2"/>
    <property type="match status" value="1"/>
</dbReference>
<evidence type="ECO:0000256" key="1">
    <source>
        <dbReference type="ARBA" id="ARBA00006739"/>
    </source>
</evidence>
<dbReference type="SUPFAM" id="SSF53448">
    <property type="entry name" value="Nucleotide-diphospho-sugar transferases"/>
    <property type="match status" value="1"/>
</dbReference>
<proteinExistence type="inferred from homology"/>
<comment type="caution">
    <text evidence="3">The sequence shown here is derived from an EMBL/GenBank/DDBJ whole genome shotgun (WGS) entry which is preliminary data.</text>
</comment>
<keyword evidence="3" id="KW-0808">Transferase</keyword>
<dbReference type="AlphaFoldDB" id="A0A0Q3WW09"/>
<evidence type="ECO:0000259" key="2">
    <source>
        <dbReference type="Pfam" id="PF00535"/>
    </source>
</evidence>
<gene>
    <name evidence="3" type="ORF">AN964_11640</name>
</gene>
<dbReference type="InterPro" id="IPR001173">
    <property type="entry name" value="Glyco_trans_2-like"/>
</dbReference>
<organism evidence="3 4">
    <name type="scientific">Heyndrickxia shackletonii</name>
    <dbReference type="NCBI Taxonomy" id="157838"/>
    <lineage>
        <taxon>Bacteria</taxon>
        <taxon>Bacillati</taxon>
        <taxon>Bacillota</taxon>
        <taxon>Bacilli</taxon>
        <taxon>Bacillales</taxon>
        <taxon>Bacillaceae</taxon>
        <taxon>Heyndrickxia</taxon>
    </lineage>
</organism>
<dbReference type="EMBL" id="LJJC01000004">
    <property type="protein sequence ID" value="KQL54082.1"/>
    <property type="molecule type" value="Genomic_DNA"/>
</dbReference>
<dbReference type="CDD" id="cd00761">
    <property type="entry name" value="Glyco_tranf_GTA_type"/>
    <property type="match status" value="1"/>
</dbReference>
<name>A0A0Q3WW09_9BACI</name>
<dbReference type="GO" id="GO:0016758">
    <property type="term" value="F:hexosyltransferase activity"/>
    <property type="evidence" value="ECO:0007669"/>
    <property type="project" value="UniProtKB-ARBA"/>
</dbReference>
<dbReference type="STRING" id="157838.AN964_11640"/>
<dbReference type="PANTHER" id="PTHR22916:SF3">
    <property type="entry name" value="UDP-GLCNAC:BETAGAL BETA-1,3-N-ACETYLGLUCOSAMINYLTRANSFERASE-LIKE PROTEIN 1"/>
    <property type="match status" value="1"/>
</dbReference>